<keyword evidence="4 6" id="KW-0238">DNA-binding</keyword>
<feature type="domain" description="Topo IIA-type catalytic" evidence="7">
    <location>
        <begin position="49"/>
        <end position="493"/>
    </location>
</feature>
<dbReference type="NCBIfam" id="NF009397">
    <property type="entry name" value="PRK12758.1"/>
    <property type="match status" value="1"/>
</dbReference>
<evidence type="ECO:0000256" key="5">
    <source>
        <dbReference type="ARBA" id="ARBA00023235"/>
    </source>
</evidence>
<evidence type="ECO:0000256" key="6">
    <source>
        <dbReference type="PROSITE-ProRule" id="PRU01384"/>
    </source>
</evidence>
<dbReference type="InterPro" id="IPR002205">
    <property type="entry name" value="Topo_IIA_dom_A"/>
</dbReference>
<dbReference type="Gene3D" id="1.10.268.10">
    <property type="entry name" value="Topoisomerase, domain 3"/>
    <property type="match status" value="1"/>
</dbReference>
<dbReference type="InterPro" id="IPR013758">
    <property type="entry name" value="Topo_IIA_A/C_ab"/>
</dbReference>
<evidence type="ECO:0000256" key="1">
    <source>
        <dbReference type="ARBA" id="ARBA00000185"/>
    </source>
</evidence>
<dbReference type="SMART" id="SM00434">
    <property type="entry name" value="TOP4c"/>
    <property type="match status" value="1"/>
</dbReference>
<gene>
    <name evidence="8" type="ORF">HQ43_09410</name>
</gene>
<dbReference type="Gene3D" id="3.90.199.10">
    <property type="entry name" value="Topoisomerase II, domain 5"/>
    <property type="match status" value="1"/>
</dbReference>
<dbReference type="InterPro" id="IPR013757">
    <property type="entry name" value="Topo_IIA_A_a_sf"/>
</dbReference>
<evidence type="ECO:0000256" key="4">
    <source>
        <dbReference type="ARBA" id="ARBA00023125"/>
    </source>
</evidence>
<dbReference type="InterPro" id="IPR050220">
    <property type="entry name" value="Type_II_DNA_Topoisomerases"/>
</dbReference>
<organism evidence="8 9">
    <name type="scientific">Porphyromonas canoris</name>
    <dbReference type="NCBI Taxonomy" id="36875"/>
    <lineage>
        <taxon>Bacteria</taxon>
        <taxon>Pseudomonadati</taxon>
        <taxon>Bacteroidota</taxon>
        <taxon>Bacteroidia</taxon>
        <taxon>Bacteroidales</taxon>
        <taxon>Porphyromonadaceae</taxon>
        <taxon>Porphyromonas</taxon>
    </lineage>
</organism>
<dbReference type="PROSITE" id="PS52040">
    <property type="entry name" value="TOPO_IIA"/>
    <property type="match status" value="1"/>
</dbReference>
<dbReference type="PANTHER" id="PTHR43493:SF5">
    <property type="entry name" value="DNA GYRASE SUBUNIT A, CHLOROPLASTIC_MITOCHONDRIAL"/>
    <property type="match status" value="1"/>
</dbReference>
<evidence type="ECO:0000256" key="3">
    <source>
        <dbReference type="ARBA" id="ARBA00023029"/>
    </source>
</evidence>
<evidence type="ECO:0000313" key="9">
    <source>
        <dbReference type="Proteomes" id="UP000030101"/>
    </source>
</evidence>
<keyword evidence="9" id="KW-1185">Reference proteome</keyword>
<keyword evidence="3 6" id="KW-0799">Topoisomerase</keyword>
<evidence type="ECO:0000259" key="7">
    <source>
        <dbReference type="PROSITE" id="PS52040"/>
    </source>
</evidence>
<dbReference type="SUPFAM" id="SSF56719">
    <property type="entry name" value="Type II DNA topoisomerase"/>
    <property type="match status" value="1"/>
</dbReference>
<reference evidence="8 9" key="1">
    <citation type="submission" date="2014-08" db="EMBL/GenBank/DDBJ databases">
        <title>Porphyromonas canoris strain:OH2762 Genome sequencing.</title>
        <authorList>
            <person name="Wallis C."/>
            <person name="Deusch O."/>
            <person name="O'Flynn C."/>
            <person name="Davis I."/>
            <person name="Jospin G."/>
            <person name="Darling A.E."/>
            <person name="Coil D.A."/>
            <person name="Alexiev A."/>
            <person name="Horsfall A."/>
            <person name="Kirkwood N."/>
            <person name="Harris S."/>
            <person name="Eisen J.A."/>
        </authorList>
    </citation>
    <scope>NUCLEOTIDE SEQUENCE [LARGE SCALE GENOMIC DNA]</scope>
    <source>
        <strain evidence="9">COT-108 OH2762</strain>
    </source>
</reference>
<dbReference type="Pfam" id="PF00521">
    <property type="entry name" value="DNA_topoisoIV"/>
    <property type="match status" value="1"/>
</dbReference>
<name>A0ABR4XKP6_9PORP</name>
<sequence length="888" mass="101622">MSSIEIEEYTEYPEESQRVSSSGSTYVLTGMYKSWFVNYASYVILERAVPHIADGLKPVQRRILYTMSQMDDRLIKVANIVGFSMQLHPHGDASISDALVQLGQKDILIQCQGNWGNILTGDGAAAARYIEARLTPFAKEVLFSPKITEYRPSYDGANKEPVRLPVKFPLLLAQGVEGIAVGLSSKILPHNVSEILQACISHLKGETFRLYPDFQTGGHIDVSKYNDGERGGNVKVRANIIKKDSKTLVIDELPFGKTTSSLIDSILKANERGKIRIRKVDDKTSEKANIEIQLAPGTSSDKTIDALYAFTDCEISISPNCCVIKDDKPVFVSVSDVLKDNVERTKNHLHAELQVEYDELREKHLFAYLEQLFIKKRVYKDKKFEEAKSTEEAVAYIRTALAKELKDLVRPVTDEDLKRLLEIRMARILRFNEEKNQILLESLLKEMELVRYRMDHIVEYTIEWCSSLLEKYGAKYPRRTKVRSFDTIEASKVVEKNEKLYVNRQEGFIGTALKKDEFVCNISDIDDIIVFFKDARYIITKVAEKAFVGKDIIHVARFVKNDKRTVYNTIHREGKHGHYFIKRFSVTSFMRDRDYPVGYGGEGSKFVYFSANPNGEAETVRVVLKPKPSQRQLVFEKDFSSIRIMGRSSRGYLLTKGDVHKIVLKQKGVSTLGGRMVWFDHDVNRINYDERGAFLGEFFPEDKILVIRQNGETYTTSFSDTNHFENDIFIIEKYDPNKVWTLIYFDSEQGYTYIKRFQVEDSAKRENILGDGCEMITLSDEPYPLFEVSFKGKDQHRLPIVIDVEEYIAVKGIRAKGKRLSTFEVGDIEEKEGRKVEVATEDEEVLSLEDSPSNDNEEFMETNRLLGEATGMKSIPFGNETEEMEVEE</sequence>
<comment type="catalytic activity">
    <reaction evidence="1 6">
        <text>ATP-dependent breakage, passage and rejoining of double-stranded DNA.</text>
        <dbReference type="EC" id="5.6.2.2"/>
    </reaction>
</comment>
<feature type="active site" description="O-(5'-phospho-DNA)-tyrosine intermediate" evidence="6">
    <location>
        <position position="129"/>
    </location>
</feature>
<dbReference type="Gene3D" id="3.30.1360.40">
    <property type="match status" value="1"/>
</dbReference>
<protein>
    <submittedName>
        <fullName evidence="8">DNA topoisomerase IV subunit A</fullName>
    </submittedName>
</protein>
<evidence type="ECO:0000313" key="8">
    <source>
        <dbReference type="EMBL" id="KGN92223.1"/>
    </source>
</evidence>
<dbReference type="Proteomes" id="UP000030101">
    <property type="component" value="Unassembled WGS sequence"/>
</dbReference>
<proteinExistence type="inferred from homology"/>
<comment type="similarity">
    <text evidence="2">Belongs to the type II topoisomerase GyrA/ParC subunit family.</text>
</comment>
<dbReference type="PANTHER" id="PTHR43493">
    <property type="entry name" value="DNA GYRASE/TOPOISOMERASE SUBUNIT A"/>
    <property type="match status" value="1"/>
</dbReference>
<evidence type="ECO:0000256" key="2">
    <source>
        <dbReference type="ARBA" id="ARBA00008263"/>
    </source>
</evidence>
<dbReference type="InterPro" id="IPR013760">
    <property type="entry name" value="Topo_IIA-like_dom_sf"/>
</dbReference>
<accession>A0ABR4XKP6</accession>
<keyword evidence="5 6" id="KW-0413">Isomerase</keyword>
<dbReference type="RefSeq" id="WP_036792393.1">
    <property type="nucleotide sequence ID" value="NZ_JQZV01000013.1"/>
</dbReference>
<dbReference type="NCBIfam" id="NF007209">
    <property type="entry name" value="PRK09631.1"/>
    <property type="match status" value="1"/>
</dbReference>
<dbReference type="EMBL" id="JQZV01000013">
    <property type="protein sequence ID" value="KGN92223.1"/>
    <property type="molecule type" value="Genomic_DNA"/>
</dbReference>
<comment type="caution">
    <text evidence="8">The sequence shown here is derived from an EMBL/GenBank/DDBJ whole genome shotgun (WGS) entry which is preliminary data.</text>
</comment>